<dbReference type="GO" id="GO:0005525">
    <property type="term" value="F:GTP binding"/>
    <property type="evidence" value="ECO:0007669"/>
    <property type="project" value="UniProtKB-KW"/>
</dbReference>
<evidence type="ECO:0000313" key="13">
    <source>
        <dbReference type="EMBL" id="CAB4557425.1"/>
    </source>
</evidence>
<evidence type="ECO:0000259" key="12">
    <source>
        <dbReference type="Pfam" id="PF00925"/>
    </source>
</evidence>
<keyword evidence="5" id="KW-0686">Riboflavin biosynthesis</keyword>
<evidence type="ECO:0000256" key="7">
    <source>
        <dbReference type="ARBA" id="ARBA00022741"/>
    </source>
</evidence>
<dbReference type="NCBIfam" id="TIGR00506">
    <property type="entry name" value="ribB"/>
    <property type="match status" value="1"/>
</dbReference>
<dbReference type="GO" id="GO:0003935">
    <property type="term" value="F:GTP cyclohydrolase II activity"/>
    <property type="evidence" value="ECO:0007669"/>
    <property type="project" value="UniProtKB-EC"/>
</dbReference>
<evidence type="ECO:0000256" key="2">
    <source>
        <dbReference type="ARBA" id="ARBA00004853"/>
    </source>
</evidence>
<evidence type="ECO:0000256" key="6">
    <source>
        <dbReference type="ARBA" id="ARBA00022723"/>
    </source>
</evidence>
<keyword evidence="8" id="KW-0378">Hydrolase</keyword>
<dbReference type="SUPFAM" id="SSF55821">
    <property type="entry name" value="YrdC/RibB"/>
    <property type="match status" value="1"/>
</dbReference>
<evidence type="ECO:0000256" key="3">
    <source>
        <dbReference type="ARBA" id="ARBA00005520"/>
    </source>
</evidence>
<sequence length="398" mass="43741">MSPANPALERYRSGGLVIVTDDESRENEGDLIVRADLLTVEQTAFIIRHTTGILCVAMGEADARRLGLPRMLERNEDQRSTAFTVSVDLREGITTGVSAEERTRTIKALADQSSTAETFARPGHIFPLIAHRDLLRGRAGHTEAGVVLSLLVDAPPFALLAEIVNDDGSMTRGAALEKFAQEHDIPMISVNALSELASAQTITLAHVPSTFTWTQLPSADGDWEIAPYDALKYREHVILKYGTGINPKIRIHSECFTGDVLGSQRCDCGEQLAISREVIKEHGSGYLIYLRDHEGRAIGLDKKLQAYQLQDQGLDTVDANLSLGLPIDGREWADAVDILRALGVQKFTLLTNNPEKVQSLTESGFDVTVESIEAPINPINKRYLKTKAERLGHLRKVE</sequence>
<dbReference type="SUPFAM" id="SSF142695">
    <property type="entry name" value="RibA-like"/>
    <property type="match status" value="1"/>
</dbReference>
<gene>
    <name evidence="13" type="ORF">UFOPK1506_00849</name>
</gene>
<keyword evidence="7" id="KW-0547">Nucleotide-binding</keyword>
<dbReference type="PANTHER" id="PTHR21327">
    <property type="entry name" value="GTP CYCLOHYDROLASE II-RELATED"/>
    <property type="match status" value="1"/>
</dbReference>
<dbReference type="Gene3D" id="3.40.50.10990">
    <property type="entry name" value="GTP cyclohydrolase II"/>
    <property type="match status" value="1"/>
</dbReference>
<dbReference type="PANTHER" id="PTHR21327:SF18">
    <property type="entry name" value="3,4-DIHYDROXY-2-BUTANONE 4-PHOSPHATE SYNTHASE"/>
    <property type="match status" value="1"/>
</dbReference>
<dbReference type="GO" id="GO:0005829">
    <property type="term" value="C:cytosol"/>
    <property type="evidence" value="ECO:0007669"/>
    <property type="project" value="TreeGrafter"/>
</dbReference>
<keyword evidence="10" id="KW-0342">GTP-binding</keyword>
<dbReference type="Pfam" id="PF00926">
    <property type="entry name" value="DHBP_synthase"/>
    <property type="match status" value="1"/>
</dbReference>
<comment type="pathway">
    <text evidence="2">Cofactor biosynthesis; riboflavin biosynthesis; 5-amino-6-(D-ribitylamino)uracil from GTP: step 1/4.</text>
</comment>
<comment type="similarity">
    <text evidence="3">In the N-terminal section; belongs to the DHBP synthase family.</text>
</comment>
<comment type="catalytic activity">
    <reaction evidence="11">
        <text>GTP + 4 H2O = 2,5-diamino-6-hydroxy-4-(5-phosphoribosylamino)-pyrimidine + formate + 2 phosphate + 3 H(+)</text>
        <dbReference type="Rhea" id="RHEA:23704"/>
        <dbReference type="ChEBI" id="CHEBI:15377"/>
        <dbReference type="ChEBI" id="CHEBI:15378"/>
        <dbReference type="ChEBI" id="CHEBI:15740"/>
        <dbReference type="ChEBI" id="CHEBI:37565"/>
        <dbReference type="ChEBI" id="CHEBI:43474"/>
        <dbReference type="ChEBI" id="CHEBI:58614"/>
        <dbReference type="EC" id="3.5.4.25"/>
    </reaction>
</comment>
<dbReference type="InterPro" id="IPR032677">
    <property type="entry name" value="GTP_cyclohydro_II"/>
</dbReference>
<dbReference type="CDD" id="cd00641">
    <property type="entry name" value="GTP_cyclohydro2"/>
    <property type="match status" value="1"/>
</dbReference>
<dbReference type="GO" id="GO:0009231">
    <property type="term" value="P:riboflavin biosynthetic process"/>
    <property type="evidence" value="ECO:0007669"/>
    <property type="project" value="UniProtKB-UniPathway"/>
</dbReference>
<dbReference type="InterPro" id="IPR000422">
    <property type="entry name" value="DHBP_synthase_RibB"/>
</dbReference>
<organism evidence="13">
    <name type="scientific">freshwater metagenome</name>
    <dbReference type="NCBI Taxonomy" id="449393"/>
    <lineage>
        <taxon>unclassified sequences</taxon>
        <taxon>metagenomes</taxon>
        <taxon>ecological metagenomes</taxon>
    </lineage>
</organism>
<accession>A0A6J6D271</accession>
<dbReference type="AlphaFoldDB" id="A0A6J6D271"/>
<evidence type="ECO:0000256" key="8">
    <source>
        <dbReference type="ARBA" id="ARBA00022801"/>
    </source>
</evidence>
<dbReference type="Gene3D" id="3.90.870.10">
    <property type="entry name" value="DHBP synthase"/>
    <property type="match status" value="1"/>
</dbReference>
<dbReference type="UniPathway" id="UPA00275">
    <property type="reaction ID" value="UER00400"/>
</dbReference>
<dbReference type="GO" id="GO:0008686">
    <property type="term" value="F:3,4-dihydroxy-2-butanone-4-phosphate synthase activity"/>
    <property type="evidence" value="ECO:0007669"/>
    <property type="project" value="InterPro"/>
</dbReference>
<evidence type="ECO:0000256" key="9">
    <source>
        <dbReference type="ARBA" id="ARBA00022833"/>
    </source>
</evidence>
<dbReference type="PIRSF" id="PIRSF001259">
    <property type="entry name" value="RibA"/>
    <property type="match status" value="1"/>
</dbReference>
<dbReference type="InterPro" id="IPR000926">
    <property type="entry name" value="RibA"/>
</dbReference>
<dbReference type="InterPro" id="IPR036144">
    <property type="entry name" value="RibA-like_sf"/>
</dbReference>
<proteinExistence type="inferred from homology"/>
<dbReference type="Pfam" id="PF00925">
    <property type="entry name" value="GTP_cyclohydro2"/>
    <property type="match status" value="1"/>
</dbReference>
<dbReference type="InterPro" id="IPR017945">
    <property type="entry name" value="DHBP_synth_RibB-like_a/b_dom"/>
</dbReference>
<dbReference type="NCBIfam" id="NF001591">
    <property type="entry name" value="PRK00393.1"/>
    <property type="match status" value="1"/>
</dbReference>
<reference evidence="13" key="1">
    <citation type="submission" date="2020-05" db="EMBL/GenBank/DDBJ databases">
        <authorList>
            <person name="Chiriac C."/>
            <person name="Salcher M."/>
            <person name="Ghai R."/>
            <person name="Kavagutti S V."/>
        </authorList>
    </citation>
    <scope>NUCLEOTIDE SEQUENCE</scope>
</reference>
<protein>
    <recommendedName>
        <fullName evidence="4">GTP cyclohydrolase II</fullName>
        <ecNumber evidence="4">3.5.4.25</ecNumber>
    </recommendedName>
</protein>
<evidence type="ECO:0000256" key="1">
    <source>
        <dbReference type="ARBA" id="ARBA00001947"/>
    </source>
</evidence>
<keyword evidence="6" id="KW-0479">Metal-binding</keyword>
<comment type="cofactor">
    <cofactor evidence="1">
        <name>Zn(2+)</name>
        <dbReference type="ChEBI" id="CHEBI:29105"/>
    </cofactor>
</comment>
<evidence type="ECO:0000256" key="10">
    <source>
        <dbReference type="ARBA" id="ARBA00023134"/>
    </source>
</evidence>
<evidence type="ECO:0000256" key="5">
    <source>
        <dbReference type="ARBA" id="ARBA00022619"/>
    </source>
</evidence>
<evidence type="ECO:0000256" key="11">
    <source>
        <dbReference type="ARBA" id="ARBA00049295"/>
    </source>
</evidence>
<feature type="domain" description="GTP cyclohydrolase II" evidence="12">
    <location>
        <begin position="214"/>
        <end position="368"/>
    </location>
</feature>
<dbReference type="GO" id="GO:0046872">
    <property type="term" value="F:metal ion binding"/>
    <property type="evidence" value="ECO:0007669"/>
    <property type="project" value="UniProtKB-KW"/>
</dbReference>
<evidence type="ECO:0000256" key="4">
    <source>
        <dbReference type="ARBA" id="ARBA00012762"/>
    </source>
</evidence>
<keyword evidence="9" id="KW-0862">Zinc</keyword>
<dbReference type="EC" id="3.5.4.25" evidence="4"/>
<name>A0A6J6D271_9ZZZZ</name>
<dbReference type="EMBL" id="CAEZSV010000160">
    <property type="protein sequence ID" value="CAB4557425.1"/>
    <property type="molecule type" value="Genomic_DNA"/>
</dbReference>